<dbReference type="AlphaFoldDB" id="A0A563E4L2"/>
<comment type="caution">
    <text evidence="1">The sequence shown here is derived from an EMBL/GenBank/DDBJ whole genome shotgun (WGS) entry which is preliminary data.</text>
</comment>
<sequence length="213" mass="24310">MPCASRTNACARSVARSFCRRTSRCGSRTEVPAYVAFLRAVNVRPRWVKMSRLREVLVEDGFQDVETYIQSGNVKVSSSMRSVVRVRTRLEEVIEAEFGFPVPCIVRTPARLREIAEYAETLTSPLDPSEITETERRYVTMTAESLTPEQLAFCNEWRRPGERLHGDVGEIYWWLGMPTHQAKMSNARLERLGVVATTRDIKVVRELAARWGA</sequence>
<evidence type="ECO:0000313" key="2">
    <source>
        <dbReference type="Proteomes" id="UP000320244"/>
    </source>
</evidence>
<dbReference type="OrthoDB" id="9806494at2"/>
<reference evidence="1 2" key="2">
    <citation type="submission" date="2019-08" db="EMBL/GenBank/DDBJ databases">
        <title>Jejuicoccus antrihumi gen. nov., sp. nov., a new member of the family Dermacoccaceae isolated from a cave.</title>
        <authorList>
            <person name="Schumann P."/>
            <person name="Kim I.S."/>
        </authorList>
    </citation>
    <scope>NUCLEOTIDE SEQUENCE [LARGE SCALE GENOMIC DNA]</scope>
    <source>
        <strain evidence="1 2">C5-26</strain>
    </source>
</reference>
<dbReference type="PANTHER" id="PTHR36439:SF1">
    <property type="entry name" value="DUF1697 DOMAIN-CONTAINING PROTEIN"/>
    <property type="match status" value="1"/>
</dbReference>
<dbReference type="SUPFAM" id="SSF160379">
    <property type="entry name" value="SP0830-like"/>
    <property type="match status" value="1"/>
</dbReference>
<name>A0A563E4L2_9MICO</name>
<dbReference type="PIRSF" id="PIRSF008502">
    <property type="entry name" value="UCP008502"/>
    <property type="match status" value="1"/>
</dbReference>
<organism evidence="1 2">
    <name type="scientific">Leekyejoonella antrihumi</name>
    <dbReference type="NCBI Taxonomy" id="1660198"/>
    <lineage>
        <taxon>Bacteria</taxon>
        <taxon>Bacillati</taxon>
        <taxon>Actinomycetota</taxon>
        <taxon>Actinomycetes</taxon>
        <taxon>Micrococcales</taxon>
        <taxon>Dermacoccaceae</taxon>
        <taxon>Leekyejoonella</taxon>
    </lineage>
</organism>
<dbReference type="Proteomes" id="UP000320244">
    <property type="component" value="Unassembled WGS sequence"/>
</dbReference>
<proteinExistence type="predicted"/>
<evidence type="ECO:0000313" key="1">
    <source>
        <dbReference type="EMBL" id="TWP36814.1"/>
    </source>
</evidence>
<dbReference type="EMBL" id="VCQV01000009">
    <property type="protein sequence ID" value="TWP36814.1"/>
    <property type="molecule type" value="Genomic_DNA"/>
</dbReference>
<reference evidence="1 2" key="1">
    <citation type="submission" date="2019-05" db="EMBL/GenBank/DDBJ databases">
        <authorList>
            <person name="Lee S.D."/>
        </authorList>
    </citation>
    <scope>NUCLEOTIDE SEQUENCE [LARGE SCALE GENOMIC DNA]</scope>
    <source>
        <strain evidence="1 2">C5-26</strain>
    </source>
</reference>
<dbReference type="PANTHER" id="PTHR36439">
    <property type="entry name" value="BLL4334 PROTEIN"/>
    <property type="match status" value="1"/>
</dbReference>
<accession>A0A563E4L2</accession>
<keyword evidence="2" id="KW-1185">Reference proteome</keyword>
<dbReference type="Pfam" id="PF08002">
    <property type="entry name" value="DUF1697"/>
    <property type="match status" value="1"/>
</dbReference>
<gene>
    <name evidence="1" type="ORF">FGL98_08635</name>
</gene>
<dbReference type="InterPro" id="IPR012545">
    <property type="entry name" value="DUF1697"/>
</dbReference>
<protein>
    <submittedName>
        <fullName evidence="1">DUF1697 domain-containing protein</fullName>
    </submittedName>
</protein>
<dbReference type="Gene3D" id="3.30.70.1280">
    <property type="entry name" value="SP0830-like domains"/>
    <property type="match status" value="1"/>
</dbReference>